<protein>
    <submittedName>
        <fullName evidence="1">Uncharacterized protein</fullName>
    </submittedName>
</protein>
<name>A0A6J7X1Q5_9CAUD</name>
<reference evidence="1" key="1">
    <citation type="submission" date="2020-05" db="EMBL/GenBank/DDBJ databases">
        <authorList>
            <person name="Chiriac C."/>
            <person name="Salcher M."/>
            <person name="Ghai R."/>
            <person name="Kavagutti S V."/>
        </authorList>
    </citation>
    <scope>NUCLEOTIDE SEQUENCE</scope>
</reference>
<sequence>MSFLAVRNAVGIGLGGIISLFGGRGTEQAQSNLLTESGDNLVQEDGGLILLE</sequence>
<gene>
    <name evidence="1" type="ORF">UFOVP372_50</name>
</gene>
<evidence type="ECO:0000313" key="1">
    <source>
        <dbReference type="EMBL" id="CAB5223045.1"/>
    </source>
</evidence>
<proteinExistence type="predicted"/>
<accession>A0A6J7X1Q5</accession>
<dbReference type="EMBL" id="LR798302">
    <property type="protein sequence ID" value="CAB5223045.1"/>
    <property type="molecule type" value="Genomic_DNA"/>
</dbReference>
<organism evidence="1">
    <name type="scientific">uncultured Caudovirales phage</name>
    <dbReference type="NCBI Taxonomy" id="2100421"/>
    <lineage>
        <taxon>Viruses</taxon>
        <taxon>Duplodnaviria</taxon>
        <taxon>Heunggongvirae</taxon>
        <taxon>Uroviricota</taxon>
        <taxon>Caudoviricetes</taxon>
        <taxon>Peduoviridae</taxon>
        <taxon>Maltschvirus</taxon>
        <taxon>Maltschvirus maltsch</taxon>
    </lineage>
</organism>